<dbReference type="Proteomes" id="UP000242765">
    <property type="component" value="Unassembled WGS sequence"/>
</dbReference>
<organism evidence="1 2">
    <name type="scientific">Acinetobacter silvestris</name>
    <dbReference type="NCBI Taxonomy" id="1977882"/>
    <lineage>
        <taxon>Bacteria</taxon>
        <taxon>Pseudomonadati</taxon>
        <taxon>Pseudomonadota</taxon>
        <taxon>Gammaproteobacteria</taxon>
        <taxon>Moraxellales</taxon>
        <taxon>Moraxellaceae</taxon>
        <taxon>Acinetobacter</taxon>
    </lineage>
</organism>
<sequence length="200" mass="23000">MMFLISCTSYEDEIPVESVQKNYDSNRIEQSKNKIDYTIGRVQFLNSSCIGSVKPINNLIPILIEFDLDDESGNVKNIGYRRVKINSSPDNECVKALNRSSVERNFSYFYGLDEKIESGVVDYFIVGEEKMILKQKNGQPLALDLNQDGKADFLDMCYSSEGSHFNIWDSSNKKVKFYHDAIYLDFDTINNCQEKDYSEP</sequence>
<evidence type="ECO:0000313" key="1">
    <source>
        <dbReference type="EMBL" id="OTG63871.1"/>
    </source>
</evidence>
<evidence type="ECO:0000313" key="2">
    <source>
        <dbReference type="Proteomes" id="UP000242765"/>
    </source>
</evidence>
<accession>A0A1Y3CD40</accession>
<comment type="caution">
    <text evidence="1">The sequence shown here is derived from an EMBL/GenBank/DDBJ whole genome shotgun (WGS) entry which is preliminary data.</text>
</comment>
<keyword evidence="2" id="KW-1185">Reference proteome</keyword>
<name>A0A1Y3CD40_9GAMM</name>
<reference evidence="1 2" key="1">
    <citation type="submission" date="2017-04" db="EMBL/GenBank/DDBJ databases">
        <title>High diversity of culturable Acinetobacter species in natural soil and water ecosystems.</title>
        <authorList>
            <person name="Nemec A."/>
            <person name="Radolfova-Krizova L."/>
        </authorList>
    </citation>
    <scope>NUCLEOTIDE SEQUENCE [LARGE SCALE GENOMIC DNA]</scope>
    <source>
        <strain evidence="1 2">ANC 4999</strain>
    </source>
</reference>
<gene>
    <name evidence="1" type="ORF">B9T28_12865</name>
</gene>
<proteinExistence type="predicted"/>
<dbReference type="OrthoDB" id="6711462at2"/>
<dbReference type="RefSeq" id="WP_086204388.1">
    <property type="nucleotide sequence ID" value="NZ_NEGB01000008.1"/>
</dbReference>
<protein>
    <submittedName>
        <fullName evidence="1">Uncharacterized protein</fullName>
    </submittedName>
</protein>
<dbReference type="EMBL" id="NEGB01000008">
    <property type="protein sequence ID" value="OTG63871.1"/>
    <property type="molecule type" value="Genomic_DNA"/>
</dbReference>
<dbReference type="AlphaFoldDB" id="A0A1Y3CD40"/>